<keyword evidence="1" id="KW-0812">Transmembrane</keyword>
<dbReference type="RefSeq" id="WP_127174483.1">
    <property type="nucleotide sequence ID" value="NZ_CP079839.1"/>
</dbReference>
<sequence length="117" mass="13711">MNKILHSVLFIMLFILMTIEIGMRFSIWYSLNKTVPDSVEFKMYVTIDKNISPNWCSTDSRENYQAVFYTVWILLRMKAASVCQYQSPHVILIVNTDTSASSYHWSFYNMGFIKDNG</sequence>
<keyword evidence="1" id="KW-1133">Transmembrane helix</keyword>
<feature type="transmembrane region" description="Helical" evidence="1">
    <location>
        <begin position="7"/>
        <end position="31"/>
    </location>
</feature>
<comment type="caution">
    <text evidence="2">The sequence shown here is derived from an EMBL/GenBank/DDBJ whole genome shotgun (WGS) entry which is preliminary data.</text>
</comment>
<evidence type="ECO:0000256" key="1">
    <source>
        <dbReference type="SAM" id="Phobius"/>
    </source>
</evidence>
<reference evidence="2 3" key="1">
    <citation type="submission" date="2018-12" db="EMBL/GenBank/DDBJ databases">
        <title>Identification of serotype of rogose Salmonella by whole genome sequencing.</title>
        <authorList>
            <person name="Sacchi C.T."/>
            <person name="Goncalves C.R."/>
            <person name="Tiba-Casas M.R."/>
        </authorList>
    </citation>
    <scope>NUCLEOTIDE SEQUENCE [LARGE SCALE GENOMIC DNA]</scope>
    <source>
        <strain evidence="2 3">169_17</strain>
    </source>
</reference>
<gene>
    <name evidence="2" type="ORF">EI538_05405</name>
</gene>
<dbReference type="EMBL" id="RSEO01000004">
    <property type="protein sequence ID" value="RXQ36744.1"/>
    <property type="molecule type" value="Genomic_DNA"/>
</dbReference>
<evidence type="ECO:0000313" key="3">
    <source>
        <dbReference type="Proteomes" id="UP000290660"/>
    </source>
</evidence>
<name>A0A4Q1JFC1_SALER</name>
<organism evidence="2 3">
    <name type="scientific">Salmonella enterica</name>
    <name type="common">Salmonella choleraesuis</name>
    <dbReference type="NCBI Taxonomy" id="28901"/>
    <lineage>
        <taxon>Bacteria</taxon>
        <taxon>Pseudomonadati</taxon>
        <taxon>Pseudomonadota</taxon>
        <taxon>Gammaproteobacteria</taxon>
        <taxon>Enterobacterales</taxon>
        <taxon>Enterobacteriaceae</taxon>
        <taxon>Salmonella</taxon>
    </lineage>
</organism>
<dbReference type="AlphaFoldDB" id="A0A4Q1JFC1"/>
<protein>
    <submittedName>
        <fullName evidence="2">Uncharacterized protein</fullName>
    </submittedName>
</protein>
<evidence type="ECO:0000313" key="2">
    <source>
        <dbReference type="EMBL" id="RXQ36744.1"/>
    </source>
</evidence>
<keyword evidence="1" id="KW-0472">Membrane</keyword>
<proteinExistence type="predicted"/>
<accession>A0A4Q1JFC1</accession>
<dbReference type="Proteomes" id="UP000290660">
    <property type="component" value="Unassembled WGS sequence"/>
</dbReference>